<dbReference type="OrthoDB" id="407509at2759"/>
<accession>A0A8S4RCN8</accession>
<sequence length="80" mass="9075">MSREAEVGRAHSSEYLWMLEFQGVGVATPHRPARWTDDIKRVAESRWIQADQNRGVWGALQKTSSPAVDVNRLNCCTTVF</sequence>
<gene>
    <name evidence="1" type="primary">jg17759</name>
    <name evidence="1" type="ORF">PAEG_LOCUS12283</name>
</gene>
<organism evidence="1 2">
    <name type="scientific">Pararge aegeria aegeria</name>
    <dbReference type="NCBI Taxonomy" id="348720"/>
    <lineage>
        <taxon>Eukaryota</taxon>
        <taxon>Metazoa</taxon>
        <taxon>Ecdysozoa</taxon>
        <taxon>Arthropoda</taxon>
        <taxon>Hexapoda</taxon>
        <taxon>Insecta</taxon>
        <taxon>Pterygota</taxon>
        <taxon>Neoptera</taxon>
        <taxon>Endopterygota</taxon>
        <taxon>Lepidoptera</taxon>
        <taxon>Glossata</taxon>
        <taxon>Ditrysia</taxon>
        <taxon>Papilionoidea</taxon>
        <taxon>Nymphalidae</taxon>
        <taxon>Satyrinae</taxon>
        <taxon>Satyrini</taxon>
        <taxon>Parargina</taxon>
        <taxon>Pararge</taxon>
    </lineage>
</organism>
<dbReference type="AlphaFoldDB" id="A0A8S4RCN8"/>
<evidence type="ECO:0000313" key="1">
    <source>
        <dbReference type="EMBL" id="CAH2234457.1"/>
    </source>
</evidence>
<proteinExistence type="predicted"/>
<evidence type="ECO:0000313" key="2">
    <source>
        <dbReference type="Proteomes" id="UP000838756"/>
    </source>
</evidence>
<dbReference type="Proteomes" id="UP000838756">
    <property type="component" value="Unassembled WGS sequence"/>
</dbReference>
<protein>
    <submittedName>
        <fullName evidence="1">Jg17759 protein</fullName>
    </submittedName>
</protein>
<keyword evidence="2" id="KW-1185">Reference proteome</keyword>
<name>A0A8S4RCN8_9NEOP</name>
<dbReference type="EMBL" id="CAKXAJ010025063">
    <property type="protein sequence ID" value="CAH2234457.1"/>
    <property type="molecule type" value="Genomic_DNA"/>
</dbReference>
<comment type="caution">
    <text evidence="1">The sequence shown here is derived from an EMBL/GenBank/DDBJ whole genome shotgun (WGS) entry which is preliminary data.</text>
</comment>
<reference evidence="1" key="1">
    <citation type="submission" date="2022-03" db="EMBL/GenBank/DDBJ databases">
        <authorList>
            <person name="Lindestad O."/>
        </authorList>
    </citation>
    <scope>NUCLEOTIDE SEQUENCE</scope>
</reference>